<dbReference type="RefSeq" id="WP_386418276.1">
    <property type="nucleotide sequence ID" value="NZ_JBHSZO010000051.1"/>
</dbReference>
<dbReference type="Pfam" id="PF04328">
    <property type="entry name" value="Sel_put"/>
    <property type="match status" value="1"/>
</dbReference>
<comment type="caution">
    <text evidence="1">The sequence shown here is derived from an EMBL/GenBank/DDBJ whole genome shotgun (WGS) entry which is preliminary data.</text>
</comment>
<dbReference type="PANTHER" id="PTHR38453">
    <property type="entry name" value="CYTOPLASMIC PROTEIN-RELATED"/>
    <property type="match status" value="1"/>
</dbReference>
<dbReference type="PANTHER" id="PTHR38453:SF1">
    <property type="entry name" value="CYTOPLASMIC PROTEIN"/>
    <property type="match status" value="1"/>
</dbReference>
<organism evidence="1 2">
    <name type="scientific">Streptomyces polyrhachis</name>
    <dbReference type="NCBI Taxonomy" id="1282885"/>
    <lineage>
        <taxon>Bacteria</taxon>
        <taxon>Bacillati</taxon>
        <taxon>Actinomycetota</taxon>
        <taxon>Actinomycetes</taxon>
        <taxon>Kitasatosporales</taxon>
        <taxon>Streptomycetaceae</taxon>
        <taxon>Streptomyces</taxon>
    </lineage>
</organism>
<keyword evidence="2" id="KW-1185">Reference proteome</keyword>
<sequence length="80" mass="9122">MTARAVLTASAASAVLAEVRRSGRGVWRYLRELTGETAYERYVEHTRGHDPDAEVMDRRTFERCRMDAREADPKGGFRCC</sequence>
<evidence type="ECO:0000313" key="2">
    <source>
        <dbReference type="Proteomes" id="UP001596413"/>
    </source>
</evidence>
<accession>A0ABW2GQ98</accession>
<name>A0ABW2GQ98_9ACTN</name>
<gene>
    <name evidence="1" type="ORF">ACFQLX_23635</name>
</gene>
<dbReference type="Proteomes" id="UP001596413">
    <property type="component" value="Unassembled WGS sequence"/>
</dbReference>
<dbReference type="InterPro" id="IPR007423">
    <property type="entry name" value="Sel_put"/>
</dbReference>
<proteinExistence type="predicted"/>
<dbReference type="EMBL" id="JBHSZO010000051">
    <property type="protein sequence ID" value="MFC7221127.1"/>
    <property type="molecule type" value="Genomic_DNA"/>
</dbReference>
<protein>
    <submittedName>
        <fullName evidence="1">YbdD/YjiX family protein</fullName>
    </submittedName>
</protein>
<evidence type="ECO:0000313" key="1">
    <source>
        <dbReference type="EMBL" id="MFC7221127.1"/>
    </source>
</evidence>
<reference evidence="2" key="1">
    <citation type="journal article" date="2019" name="Int. J. Syst. Evol. Microbiol.">
        <title>The Global Catalogue of Microorganisms (GCM) 10K type strain sequencing project: providing services to taxonomists for standard genome sequencing and annotation.</title>
        <authorList>
            <consortium name="The Broad Institute Genomics Platform"/>
            <consortium name="The Broad Institute Genome Sequencing Center for Infectious Disease"/>
            <person name="Wu L."/>
            <person name="Ma J."/>
        </authorList>
    </citation>
    <scope>NUCLEOTIDE SEQUENCE [LARGE SCALE GENOMIC DNA]</scope>
    <source>
        <strain evidence="2">CGMCC 1.13681</strain>
    </source>
</reference>